<accession>A0A495E881</accession>
<keyword evidence="10" id="KW-0547">Nucleotide-binding</keyword>
<feature type="region of interest" description="Disordered" evidence="19">
    <location>
        <begin position="889"/>
        <end position="911"/>
    </location>
</feature>
<dbReference type="Gene3D" id="3.40.50.1000">
    <property type="entry name" value="HAD superfamily/HAD-like"/>
    <property type="match status" value="1"/>
</dbReference>
<dbReference type="RefSeq" id="WP_120955282.1">
    <property type="nucleotide sequence ID" value="NZ_RBIR01000011.1"/>
</dbReference>
<evidence type="ECO:0000256" key="20">
    <source>
        <dbReference type="SAM" id="Phobius"/>
    </source>
</evidence>
<dbReference type="InterPro" id="IPR023214">
    <property type="entry name" value="HAD_sf"/>
</dbReference>
<dbReference type="InterPro" id="IPR023298">
    <property type="entry name" value="ATPase_P-typ_TM_dom_sf"/>
</dbReference>
<feature type="transmembrane region" description="Helical" evidence="20">
    <location>
        <begin position="725"/>
        <end position="751"/>
    </location>
</feature>
<feature type="transmembrane region" description="Helical" evidence="20">
    <location>
        <begin position="757"/>
        <end position="776"/>
    </location>
</feature>
<evidence type="ECO:0000313" key="22">
    <source>
        <dbReference type="EMBL" id="RKR12789.1"/>
    </source>
</evidence>
<dbReference type="InterPro" id="IPR023299">
    <property type="entry name" value="ATPase_P-typ_cyto_dom_N"/>
</dbReference>
<sequence length="911" mass="96660">MPDLDLKDSRTAPLAITRAAASPAAAVLGDLGSGEDGLSGAEVARRLTEVGPNAVRTHMASGWSVLGRQLASPILILLLITAGLSLFLGDATNAIVIGVILLVSVGLGFSNEFRAERAAEALHSRVSHRAVVVRDGAPAEIDVTALVPGDVVHLGIGAIIPADMRVLAAKDLLCDESILTGESLPAAKDPAPVPQDAPLGDLSSCLFMGTVVQSGSCTGVVVATGGRAEFGRIALGLGERQPQTEFQLGLKRFSFLLLQVAIGLTSLIFVANLLLQRPVIESLLFSLAIAVGITPQLLPAVVSTSLATGTRQLARRKVLVKRLVCIEDLGDMDILVTDKTGTLTEGRISFTAALPVGPAVPPAELLTLGLLATEADYAEARRSTIGLNPLDAALWESSEAADFRPERYERLDVIDFDHQRRRTSVLVREAGGPARIITKGSPEDVLALCVGTPAEVQAVLDQQFDAGSRVVAVGTRPADGLEDLTPADESDLVLAGFLVFLDRPKTNARASLDQLEALGIMVKIATGDNARVAEKVCDELGVLSGGTLSGAAVEAMSDQELAVAAREASIFARVSPEQKARIIRLLRQSGGAVGFMGDGVNDALALHAADIGISVDSATDVAKDAADVVLLDKDLGVLAEGVREGRRIFANTIKYVLMGTSSNFGNMFSAATASVLLSFLPMLPGQILLNNLLYDAGQLAIPGDRVDKEQLVAPSHWDIGFIRRFMFLFGPISSIFDFATFALMLFVFDAVPGEFRAGWFIESIVTQTLIIFVIRTRRVPFFRSRPSAGLIGASLGVVALGVYLPFSPLAGVLGFDPLPVPFFLALLGMAAVYLVLVEVAKVWFYARAAQQPRPLRAAPVRRRGRTHHIARRAARFSIPAPRPLLINRGPGWRRRRKTGHKGPHRVKAPGG</sequence>
<comment type="similarity">
    <text evidence="3">Belongs to the cation transport ATPase (P-type) (TC 3.A.3) family. Type IIIB subfamily.</text>
</comment>
<dbReference type="InterPro" id="IPR006068">
    <property type="entry name" value="ATPase_P-typ_cation-transptr_C"/>
</dbReference>
<dbReference type="SUPFAM" id="SSF81660">
    <property type="entry name" value="Metal cation-transporting ATPase, ATP-binding domain N"/>
    <property type="match status" value="1"/>
</dbReference>
<comment type="caution">
    <text evidence="22">The sequence shown here is derived from an EMBL/GenBank/DDBJ whole genome shotgun (WGS) entry which is preliminary data.</text>
</comment>
<dbReference type="PROSITE" id="PS00154">
    <property type="entry name" value="ATPASE_E1_E2"/>
    <property type="match status" value="1"/>
</dbReference>
<evidence type="ECO:0000256" key="5">
    <source>
        <dbReference type="ARBA" id="ARBA00013555"/>
    </source>
</evidence>
<keyword evidence="11" id="KW-0067">ATP-binding</keyword>
<dbReference type="SUPFAM" id="SSF81653">
    <property type="entry name" value="Calcium ATPase, transduction domain A"/>
    <property type="match status" value="1"/>
</dbReference>
<gene>
    <name evidence="22" type="ORF">C8D78_3696</name>
</gene>
<dbReference type="GO" id="GO:0005886">
    <property type="term" value="C:plasma membrane"/>
    <property type="evidence" value="ECO:0007669"/>
    <property type="project" value="UniProtKB-SubCell"/>
</dbReference>
<organism evidence="22 23">
    <name type="scientific">Arthrobacter oryzae</name>
    <dbReference type="NCBI Taxonomy" id="409290"/>
    <lineage>
        <taxon>Bacteria</taxon>
        <taxon>Bacillati</taxon>
        <taxon>Actinomycetota</taxon>
        <taxon>Actinomycetes</taxon>
        <taxon>Micrococcales</taxon>
        <taxon>Micrococcaceae</taxon>
        <taxon>Arthrobacter</taxon>
    </lineage>
</organism>
<comment type="function">
    <text evidence="1">Mediates magnesium influx to the cytosol.</text>
</comment>
<evidence type="ECO:0000256" key="15">
    <source>
        <dbReference type="ARBA" id="ARBA00023136"/>
    </source>
</evidence>
<keyword evidence="6" id="KW-1003">Cell membrane</keyword>
<keyword evidence="14 20" id="KW-1133">Transmembrane helix</keyword>
<evidence type="ECO:0000256" key="17">
    <source>
        <dbReference type="ARBA" id="ARBA00047295"/>
    </source>
</evidence>
<feature type="transmembrane region" description="Helical" evidence="20">
    <location>
        <begin position="287"/>
        <end position="307"/>
    </location>
</feature>
<keyword evidence="9 20" id="KW-0812">Transmembrane</keyword>
<feature type="transmembrane region" description="Helical" evidence="20">
    <location>
        <begin position="70"/>
        <end position="88"/>
    </location>
</feature>
<dbReference type="PANTHER" id="PTHR42861">
    <property type="entry name" value="CALCIUM-TRANSPORTING ATPASE"/>
    <property type="match status" value="1"/>
</dbReference>
<dbReference type="Gene3D" id="1.20.1110.10">
    <property type="entry name" value="Calcium-transporting ATPase, transmembrane domain"/>
    <property type="match status" value="1"/>
</dbReference>
<dbReference type="InterPro" id="IPR044492">
    <property type="entry name" value="P_typ_ATPase_HD_dom"/>
</dbReference>
<evidence type="ECO:0000256" key="6">
    <source>
        <dbReference type="ARBA" id="ARBA00022475"/>
    </source>
</evidence>
<evidence type="ECO:0000256" key="16">
    <source>
        <dbReference type="ARBA" id="ARBA00029806"/>
    </source>
</evidence>
<dbReference type="InterPro" id="IPR008250">
    <property type="entry name" value="ATPase_P-typ_transduc_dom_A_sf"/>
</dbReference>
<evidence type="ECO:0000256" key="12">
    <source>
        <dbReference type="ARBA" id="ARBA00022842"/>
    </source>
</evidence>
<dbReference type="SFLD" id="SFLDF00027">
    <property type="entry name" value="p-type_atpase"/>
    <property type="match status" value="1"/>
</dbReference>
<dbReference type="GO" id="GO:0005524">
    <property type="term" value="F:ATP binding"/>
    <property type="evidence" value="ECO:0007669"/>
    <property type="project" value="UniProtKB-KW"/>
</dbReference>
<comment type="catalytic activity">
    <reaction evidence="17">
        <text>Mg(2+)(out) + ATP + H2O = Mg(2+)(in) + ADP + phosphate + H(+)</text>
        <dbReference type="Rhea" id="RHEA:10260"/>
        <dbReference type="ChEBI" id="CHEBI:15377"/>
        <dbReference type="ChEBI" id="CHEBI:15378"/>
        <dbReference type="ChEBI" id="CHEBI:18420"/>
        <dbReference type="ChEBI" id="CHEBI:30616"/>
        <dbReference type="ChEBI" id="CHEBI:43474"/>
        <dbReference type="ChEBI" id="CHEBI:456216"/>
        <dbReference type="EC" id="7.2.2.14"/>
    </reaction>
</comment>
<evidence type="ECO:0000313" key="23">
    <source>
        <dbReference type="Proteomes" id="UP000276055"/>
    </source>
</evidence>
<dbReference type="Pfam" id="PF00690">
    <property type="entry name" value="Cation_ATPase_N"/>
    <property type="match status" value="1"/>
</dbReference>
<name>A0A495E881_9MICC</name>
<evidence type="ECO:0000256" key="2">
    <source>
        <dbReference type="ARBA" id="ARBA00004429"/>
    </source>
</evidence>
<dbReference type="NCBIfam" id="TIGR01524">
    <property type="entry name" value="ATPase-IIIB_Mg"/>
    <property type="match status" value="1"/>
</dbReference>
<evidence type="ECO:0000256" key="11">
    <source>
        <dbReference type="ARBA" id="ARBA00022840"/>
    </source>
</evidence>
<dbReference type="Proteomes" id="UP000276055">
    <property type="component" value="Unassembled WGS sequence"/>
</dbReference>
<keyword evidence="13" id="KW-1278">Translocase</keyword>
<feature type="transmembrane region" description="Helical" evidence="20">
    <location>
        <begin position="788"/>
        <end position="806"/>
    </location>
</feature>
<dbReference type="GO" id="GO:0015444">
    <property type="term" value="F:P-type magnesium transporter activity"/>
    <property type="evidence" value="ECO:0007669"/>
    <property type="project" value="UniProtKB-EC"/>
</dbReference>
<dbReference type="SUPFAM" id="SSF56784">
    <property type="entry name" value="HAD-like"/>
    <property type="match status" value="1"/>
</dbReference>
<feature type="domain" description="Cation-transporting P-type ATPase N-terminal" evidence="21">
    <location>
        <begin position="18"/>
        <end position="90"/>
    </location>
</feature>
<dbReference type="InterPro" id="IPR036412">
    <property type="entry name" value="HAD-like_sf"/>
</dbReference>
<evidence type="ECO:0000256" key="1">
    <source>
        <dbReference type="ARBA" id="ARBA00003954"/>
    </source>
</evidence>
<evidence type="ECO:0000256" key="3">
    <source>
        <dbReference type="ARBA" id="ARBA00008746"/>
    </source>
</evidence>
<feature type="transmembrane region" description="Helical" evidence="20">
    <location>
        <begin position="818"/>
        <end position="846"/>
    </location>
</feature>
<proteinExistence type="inferred from homology"/>
<keyword evidence="15 20" id="KW-0472">Membrane</keyword>
<dbReference type="Gene3D" id="3.40.1110.10">
    <property type="entry name" value="Calcium-transporting ATPase, cytoplasmic domain N"/>
    <property type="match status" value="1"/>
</dbReference>
<protein>
    <recommendedName>
        <fullName evidence="5">Magnesium-transporting ATPase, P-type 1</fullName>
        <ecNumber evidence="4">7.2.2.14</ecNumber>
    </recommendedName>
    <alternativeName>
        <fullName evidence="16">Mg(2+) transport ATPase, P-type 1</fullName>
    </alternativeName>
</protein>
<keyword evidence="12" id="KW-0460">Magnesium</keyword>
<dbReference type="OrthoDB" id="9814270at2"/>
<dbReference type="SUPFAM" id="SSF81665">
    <property type="entry name" value="Calcium ATPase, transmembrane domain M"/>
    <property type="match status" value="1"/>
</dbReference>
<dbReference type="InterPro" id="IPR059000">
    <property type="entry name" value="ATPase_P-type_domA"/>
</dbReference>
<dbReference type="GO" id="GO:0016887">
    <property type="term" value="F:ATP hydrolysis activity"/>
    <property type="evidence" value="ECO:0007669"/>
    <property type="project" value="InterPro"/>
</dbReference>
<dbReference type="SMART" id="SM00831">
    <property type="entry name" value="Cation_ATPase_N"/>
    <property type="match status" value="1"/>
</dbReference>
<evidence type="ECO:0000256" key="9">
    <source>
        <dbReference type="ARBA" id="ARBA00022692"/>
    </source>
</evidence>
<dbReference type="InterPro" id="IPR018303">
    <property type="entry name" value="ATPase_P-typ_P_site"/>
</dbReference>
<evidence type="ECO:0000256" key="19">
    <source>
        <dbReference type="SAM" id="MobiDB-lite"/>
    </source>
</evidence>
<evidence type="ECO:0000256" key="4">
    <source>
        <dbReference type="ARBA" id="ARBA00012786"/>
    </source>
</evidence>
<dbReference type="Pfam" id="PF00702">
    <property type="entry name" value="Hydrolase"/>
    <property type="match status" value="1"/>
</dbReference>
<dbReference type="EC" id="7.2.2.14" evidence="4"/>
<dbReference type="Pfam" id="PF00689">
    <property type="entry name" value="Cation_ATPase_C"/>
    <property type="match status" value="1"/>
</dbReference>
<feature type="transmembrane region" description="Helical" evidence="20">
    <location>
        <begin position="94"/>
        <end position="110"/>
    </location>
</feature>
<dbReference type="SFLD" id="SFLDG00002">
    <property type="entry name" value="C1.7:_P-type_atpase_like"/>
    <property type="match status" value="1"/>
</dbReference>
<comment type="subcellular location">
    <subcellularLocation>
        <location evidence="2">Cell inner membrane</location>
        <topology evidence="2">Multi-pass membrane protein</topology>
    </subcellularLocation>
</comment>
<dbReference type="InterPro" id="IPR006415">
    <property type="entry name" value="P-type_ATPase_IIIB"/>
</dbReference>
<dbReference type="AlphaFoldDB" id="A0A495E881"/>
<dbReference type="SFLD" id="SFLDS00003">
    <property type="entry name" value="Haloacid_Dehalogenase"/>
    <property type="match status" value="1"/>
</dbReference>
<dbReference type="EMBL" id="RBIR01000011">
    <property type="protein sequence ID" value="RKR12789.1"/>
    <property type="molecule type" value="Genomic_DNA"/>
</dbReference>
<evidence type="ECO:0000259" key="21">
    <source>
        <dbReference type="SMART" id="SM00831"/>
    </source>
</evidence>
<dbReference type="Gene3D" id="2.70.150.10">
    <property type="entry name" value="Calcium-transporting ATPase, cytoplasmic transduction domain A"/>
    <property type="match status" value="1"/>
</dbReference>
<comment type="catalytic activity">
    <reaction evidence="18">
        <text>ATP + H2O = ADP + phosphate + H(+)</text>
        <dbReference type="Rhea" id="RHEA:13065"/>
        <dbReference type="ChEBI" id="CHEBI:15377"/>
        <dbReference type="ChEBI" id="CHEBI:15378"/>
        <dbReference type="ChEBI" id="CHEBI:30616"/>
        <dbReference type="ChEBI" id="CHEBI:43474"/>
        <dbReference type="ChEBI" id="CHEBI:456216"/>
    </reaction>
</comment>
<feature type="transmembrane region" description="Helical" evidence="20">
    <location>
        <begin position="255"/>
        <end position="275"/>
    </location>
</feature>
<evidence type="ECO:0000256" key="14">
    <source>
        <dbReference type="ARBA" id="ARBA00022989"/>
    </source>
</evidence>
<dbReference type="PRINTS" id="PR01836">
    <property type="entry name" value="MGATPASE"/>
</dbReference>
<keyword evidence="8" id="KW-0597">Phosphoprotein</keyword>
<dbReference type="NCBIfam" id="TIGR01494">
    <property type="entry name" value="ATPase_P-type"/>
    <property type="match status" value="2"/>
</dbReference>
<evidence type="ECO:0000256" key="8">
    <source>
        <dbReference type="ARBA" id="ARBA00022553"/>
    </source>
</evidence>
<reference evidence="22 23" key="1">
    <citation type="submission" date="2018-10" db="EMBL/GenBank/DDBJ databases">
        <title>Genomic Encyclopedia of Type Strains, Phase IV (KMG-IV): sequencing the most valuable type-strain genomes for metagenomic binning, comparative biology and taxonomic classification.</title>
        <authorList>
            <person name="Goeker M."/>
        </authorList>
    </citation>
    <scope>NUCLEOTIDE SEQUENCE [LARGE SCALE GENOMIC DNA]</scope>
    <source>
        <strain evidence="22 23">DSM 25586</strain>
    </source>
</reference>
<evidence type="ECO:0000256" key="18">
    <source>
        <dbReference type="ARBA" id="ARBA00049360"/>
    </source>
</evidence>
<dbReference type="InterPro" id="IPR001757">
    <property type="entry name" value="P_typ_ATPase"/>
</dbReference>
<dbReference type="InterPro" id="IPR004014">
    <property type="entry name" value="ATPase_P-typ_cation-transptr_N"/>
</dbReference>
<evidence type="ECO:0000256" key="10">
    <source>
        <dbReference type="ARBA" id="ARBA00022741"/>
    </source>
</evidence>
<evidence type="ECO:0000256" key="7">
    <source>
        <dbReference type="ARBA" id="ARBA00022519"/>
    </source>
</evidence>
<evidence type="ECO:0000256" key="13">
    <source>
        <dbReference type="ARBA" id="ARBA00022967"/>
    </source>
</evidence>
<keyword evidence="7" id="KW-0997">Cell inner membrane</keyword>
<dbReference type="Pfam" id="PF00122">
    <property type="entry name" value="E1-E2_ATPase"/>
    <property type="match status" value="1"/>
</dbReference>
<feature type="compositionally biased region" description="Basic residues" evidence="19">
    <location>
        <begin position="891"/>
        <end position="911"/>
    </location>
</feature>